<reference evidence="8 9" key="1">
    <citation type="submission" date="2021-01" db="EMBL/GenBank/DDBJ databases">
        <title>Genomic Encyclopedia of Type Strains, Phase IV (KMG-IV): sequencing the most valuable type-strain genomes for metagenomic binning, comparative biology and taxonomic classification.</title>
        <authorList>
            <person name="Goeker M."/>
        </authorList>
    </citation>
    <scope>NUCLEOTIDE SEQUENCE [LARGE SCALE GENOMIC DNA]</scope>
    <source>
        <strain evidence="8 9">DSM 24436</strain>
    </source>
</reference>
<dbReference type="RefSeq" id="WP_204662460.1">
    <property type="nucleotide sequence ID" value="NZ_JAFBDT010000004.1"/>
</dbReference>
<evidence type="ECO:0000256" key="1">
    <source>
        <dbReference type="ARBA" id="ARBA00001602"/>
    </source>
</evidence>
<dbReference type="Proteomes" id="UP000767854">
    <property type="component" value="Unassembled WGS sequence"/>
</dbReference>
<comment type="catalytic activity">
    <reaction evidence="1 7">
        <text>L-glutamate = D-glutamate</text>
        <dbReference type="Rhea" id="RHEA:12813"/>
        <dbReference type="ChEBI" id="CHEBI:29985"/>
        <dbReference type="ChEBI" id="CHEBI:29986"/>
        <dbReference type="EC" id="5.1.1.3"/>
    </reaction>
</comment>
<organism evidence="8 9">
    <name type="scientific">Fusibacter tunisiensis</name>
    <dbReference type="NCBI Taxonomy" id="1008308"/>
    <lineage>
        <taxon>Bacteria</taxon>
        <taxon>Bacillati</taxon>
        <taxon>Bacillota</taxon>
        <taxon>Clostridia</taxon>
        <taxon>Eubacteriales</taxon>
        <taxon>Eubacteriales Family XII. Incertae Sedis</taxon>
        <taxon>Fusibacter</taxon>
    </lineage>
</organism>
<evidence type="ECO:0000256" key="2">
    <source>
        <dbReference type="ARBA" id="ARBA00013090"/>
    </source>
</evidence>
<dbReference type="Pfam" id="PF01177">
    <property type="entry name" value="Asp_Glu_race"/>
    <property type="match status" value="1"/>
</dbReference>
<dbReference type="HAMAP" id="MF_00258">
    <property type="entry name" value="Glu_racemase"/>
    <property type="match status" value="1"/>
</dbReference>
<feature type="binding site" evidence="7">
    <location>
        <begin position="75"/>
        <end position="76"/>
    </location>
    <ligand>
        <name>substrate</name>
    </ligand>
</feature>
<accession>A0ABS2MP70</accession>
<gene>
    <name evidence="7" type="primary">murI</name>
    <name evidence="8" type="ORF">JOC49_000731</name>
</gene>
<dbReference type="Gene3D" id="3.40.50.1860">
    <property type="match status" value="2"/>
</dbReference>
<dbReference type="InterPro" id="IPR018187">
    <property type="entry name" value="Asp/Glu_racemase_AS_1"/>
</dbReference>
<feature type="active site" description="Proton donor/acceptor" evidence="7">
    <location>
        <position position="182"/>
    </location>
</feature>
<comment type="caution">
    <text evidence="8">The sequence shown here is derived from an EMBL/GenBank/DDBJ whole genome shotgun (WGS) entry which is preliminary data.</text>
</comment>
<feature type="binding site" evidence="7">
    <location>
        <begin position="43"/>
        <end position="44"/>
    </location>
    <ligand>
        <name>substrate</name>
    </ligand>
</feature>
<feature type="binding site" evidence="7">
    <location>
        <begin position="11"/>
        <end position="12"/>
    </location>
    <ligand>
        <name>substrate</name>
    </ligand>
</feature>
<dbReference type="InterPro" id="IPR004391">
    <property type="entry name" value="Glu_race"/>
</dbReference>
<dbReference type="InterPro" id="IPR015942">
    <property type="entry name" value="Asp/Glu/hydantoin_racemase"/>
</dbReference>
<evidence type="ECO:0000313" key="9">
    <source>
        <dbReference type="Proteomes" id="UP000767854"/>
    </source>
</evidence>
<dbReference type="EC" id="5.1.1.3" evidence="2 7"/>
<keyword evidence="5 7" id="KW-0413">Isomerase</keyword>
<sequence>MDKYSKIGVFDSGLGGLSVADMIRTILPAEDLIYIGDSLHAPYGIKTKEEVVQLSENVCNQLLTEDVKAIVIACNTATSAAADRLRAKYNLPIIGMEPAIKPALLNTKGRVLVLATEMTLKEQKFNALAEMFDEAHRLLRLPVPEWVELVENALWQQEHVKQVVTSVLDRIKVPVEAVVLGCTHFIFLKPYIEAYYSGHVKIFDGNEGTVQHLKNVLIQRDMLNDHTEWGCLSIENTKGADYRIKSENLVAWLEKERQNEFKS</sequence>
<keyword evidence="9" id="KW-1185">Reference proteome</keyword>
<keyword evidence="4 7" id="KW-0573">Peptidoglycan synthesis</keyword>
<comment type="function">
    <text evidence="7">Provides the (R)-glutamate required for cell wall biosynthesis.</text>
</comment>
<keyword evidence="6 7" id="KW-0961">Cell wall biogenesis/degradation</keyword>
<dbReference type="NCBIfam" id="TIGR00067">
    <property type="entry name" value="glut_race"/>
    <property type="match status" value="1"/>
</dbReference>
<evidence type="ECO:0000256" key="4">
    <source>
        <dbReference type="ARBA" id="ARBA00022984"/>
    </source>
</evidence>
<proteinExistence type="inferred from homology"/>
<dbReference type="InterPro" id="IPR001920">
    <property type="entry name" value="Asp/Glu_race"/>
</dbReference>
<evidence type="ECO:0000313" key="8">
    <source>
        <dbReference type="EMBL" id="MBM7561211.1"/>
    </source>
</evidence>
<dbReference type="SUPFAM" id="SSF53681">
    <property type="entry name" value="Aspartate/glutamate racemase"/>
    <property type="match status" value="2"/>
</dbReference>
<evidence type="ECO:0000256" key="5">
    <source>
        <dbReference type="ARBA" id="ARBA00023235"/>
    </source>
</evidence>
<evidence type="ECO:0000256" key="7">
    <source>
        <dbReference type="HAMAP-Rule" id="MF_00258"/>
    </source>
</evidence>
<dbReference type="EMBL" id="JAFBDT010000004">
    <property type="protein sequence ID" value="MBM7561211.1"/>
    <property type="molecule type" value="Genomic_DNA"/>
</dbReference>
<dbReference type="PROSITE" id="PS00923">
    <property type="entry name" value="ASP_GLU_RACEMASE_1"/>
    <property type="match status" value="1"/>
</dbReference>
<comment type="pathway">
    <text evidence="7">Cell wall biogenesis; peptidoglycan biosynthesis.</text>
</comment>
<protein>
    <recommendedName>
        <fullName evidence="2 7">Glutamate racemase</fullName>
        <ecNumber evidence="2 7">5.1.1.3</ecNumber>
    </recommendedName>
</protein>
<keyword evidence="3 7" id="KW-0133">Cell shape</keyword>
<dbReference type="PANTHER" id="PTHR21198:SF3">
    <property type="entry name" value="GLUTAMATE RACEMASE"/>
    <property type="match status" value="1"/>
</dbReference>
<feature type="active site" description="Proton donor/acceptor" evidence="7">
    <location>
        <position position="74"/>
    </location>
</feature>
<dbReference type="GO" id="GO:0008881">
    <property type="term" value="F:glutamate racemase activity"/>
    <property type="evidence" value="ECO:0007669"/>
    <property type="project" value="UniProtKB-EC"/>
</dbReference>
<comment type="similarity">
    <text evidence="7">Belongs to the aspartate/glutamate racemases family.</text>
</comment>
<dbReference type="PANTHER" id="PTHR21198">
    <property type="entry name" value="GLUTAMATE RACEMASE"/>
    <property type="match status" value="1"/>
</dbReference>
<feature type="binding site" evidence="7">
    <location>
        <begin position="183"/>
        <end position="184"/>
    </location>
    <ligand>
        <name>substrate</name>
    </ligand>
</feature>
<name>A0ABS2MP70_9FIRM</name>
<evidence type="ECO:0000256" key="6">
    <source>
        <dbReference type="ARBA" id="ARBA00023316"/>
    </source>
</evidence>
<evidence type="ECO:0000256" key="3">
    <source>
        <dbReference type="ARBA" id="ARBA00022960"/>
    </source>
</evidence>